<reference evidence="1" key="1">
    <citation type="submission" date="2023-07" db="EMBL/GenBank/DDBJ databases">
        <title>Black Yeasts Isolated from many extreme environments.</title>
        <authorList>
            <person name="Coleine C."/>
            <person name="Stajich J.E."/>
            <person name="Selbmann L."/>
        </authorList>
    </citation>
    <scope>NUCLEOTIDE SEQUENCE</scope>
    <source>
        <strain evidence="1">CCFEE 5714</strain>
    </source>
</reference>
<name>A0ACC3MUA6_9PEZI</name>
<gene>
    <name evidence="1" type="ORF">LTR37_014659</name>
</gene>
<proteinExistence type="predicted"/>
<evidence type="ECO:0000313" key="2">
    <source>
        <dbReference type="Proteomes" id="UP001281147"/>
    </source>
</evidence>
<comment type="caution">
    <text evidence="1">The sequence shown here is derived from an EMBL/GenBank/DDBJ whole genome shotgun (WGS) entry which is preliminary data.</text>
</comment>
<keyword evidence="2" id="KW-1185">Reference proteome</keyword>
<evidence type="ECO:0000313" key="1">
    <source>
        <dbReference type="EMBL" id="KAK3703048.1"/>
    </source>
</evidence>
<sequence length="322" mass="35335">MSNNSLTSTVLVTGGTLGLGYECALAIAKQKPDTLVLVAARSDRDNAAAQINQTTGQANTKFLALDLSSQEDIRRFTTEFKASNYPPLTALILNAGIQVVSGITYTKEGIESTVGVNHVGHALLFHLLAPHLTGNSRVVITSSGVHDPKQKTGLPDAIYESGELLAHPDEKTIKLEGRQRYATSKLCNVLWLYALERHRQKQGVTWTVTAMDPGLMPGTGLARDAGPFLRFLWNHVLPRMIPLLRVTLTPNVHTAKESGENLARLAIAKEFSDVSGKYFEGNKAIPSSDDSYFEKKQGDLWSWTVSEVSKSPDEAERFERFQ</sequence>
<dbReference type="EMBL" id="JAUTXU010000156">
    <property type="protein sequence ID" value="KAK3703048.1"/>
    <property type="molecule type" value="Genomic_DNA"/>
</dbReference>
<dbReference type="Proteomes" id="UP001281147">
    <property type="component" value="Unassembled WGS sequence"/>
</dbReference>
<protein>
    <submittedName>
        <fullName evidence="1">Uncharacterized protein</fullName>
    </submittedName>
</protein>
<organism evidence="1 2">
    <name type="scientific">Vermiconidia calcicola</name>
    <dbReference type="NCBI Taxonomy" id="1690605"/>
    <lineage>
        <taxon>Eukaryota</taxon>
        <taxon>Fungi</taxon>
        <taxon>Dikarya</taxon>
        <taxon>Ascomycota</taxon>
        <taxon>Pezizomycotina</taxon>
        <taxon>Dothideomycetes</taxon>
        <taxon>Dothideomycetidae</taxon>
        <taxon>Mycosphaerellales</taxon>
        <taxon>Extremaceae</taxon>
        <taxon>Vermiconidia</taxon>
    </lineage>
</organism>
<accession>A0ACC3MUA6</accession>